<accession>A0AA39UL22</accession>
<proteinExistence type="predicted"/>
<gene>
    <name evidence="2" type="ORF">IW261DRAFT_932063</name>
</gene>
<protein>
    <submittedName>
        <fullName evidence="2">Uncharacterized protein</fullName>
    </submittedName>
</protein>
<sequence length="232" mass="25881">MRTLGFCEESVIEPYAERLPCDEGRKLKSRRERDKSRIKYNGKTGRRPGRIMLRLCHPLGASCFCSFRTKLALCRPGDFISLVHHSGRLAWNADHSGLLWTSGKRRQTEVRTSRYMEIFPSSGFSLLSFSPYGQACCIFGGFSFTKALGRGKVTMLSSYLERSSQACGKNSQPLRNPGRNCFAMATNTSLLKDPTGDSHLGQKLAHQSVRGKDSTARGPMIRLFSSVLRSST</sequence>
<reference evidence="2" key="1">
    <citation type="submission" date="2023-06" db="EMBL/GenBank/DDBJ databases">
        <authorList>
            <consortium name="Lawrence Berkeley National Laboratory"/>
            <person name="Ahrendt S."/>
            <person name="Sahu N."/>
            <person name="Indic B."/>
            <person name="Wong-Bajracharya J."/>
            <person name="Merenyi Z."/>
            <person name="Ke H.-M."/>
            <person name="Monk M."/>
            <person name="Kocsube S."/>
            <person name="Drula E."/>
            <person name="Lipzen A."/>
            <person name="Balint B."/>
            <person name="Henrissat B."/>
            <person name="Andreopoulos B."/>
            <person name="Martin F.M."/>
            <person name="Harder C.B."/>
            <person name="Rigling D."/>
            <person name="Ford K.L."/>
            <person name="Foster G.D."/>
            <person name="Pangilinan J."/>
            <person name="Papanicolaou A."/>
            <person name="Barry K."/>
            <person name="LaButti K."/>
            <person name="Viragh M."/>
            <person name="Koriabine M."/>
            <person name="Yan M."/>
            <person name="Riley R."/>
            <person name="Champramary S."/>
            <person name="Plett K.L."/>
            <person name="Tsai I.J."/>
            <person name="Slot J."/>
            <person name="Sipos G."/>
            <person name="Plett J."/>
            <person name="Nagy L.G."/>
            <person name="Grigoriev I.V."/>
        </authorList>
    </citation>
    <scope>NUCLEOTIDE SEQUENCE</scope>
    <source>
        <strain evidence="2">ICMP 16352</strain>
    </source>
</reference>
<organism evidence="2 3">
    <name type="scientific">Armillaria novae-zelandiae</name>
    <dbReference type="NCBI Taxonomy" id="153914"/>
    <lineage>
        <taxon>Eukaryota</taxon>
        <taxon>Fungi</taxon>
        <taxon>Dikarya</taxon>
        <taxon>Basidiomycota</taxon>
        <taxon>Agaricomycotina</taxon>
        <taxon>Agaricomycetes</taxon>
        <taxon>Agaricomycetidae</taxon>
        <taxon>Agaricales</taxon>
        <taxon>Marasmiineae</taxon>
        <taxon>Physalacriaceae</taxon>
        <taxon>Armillaria</taxon>
    </lineage>
</organism>
<comment type="caution">
    <text evidence="2">The sequence shown here is derived from an EMBL/GenBank/DDBJ whole genome shotgun (WGS) entry which is preliminary data.</text>
</comment>
<evidence type="ECO:0000313" key="3">
    <source>
        <dbReference type="Proteomes" id="UP001175227"/>
    </source>
</evidence>
<keyword evidence="3" id="KW-1185">Reference proteome</keyword>
<dbReference type="AlphaFoldDB" id="A0AA39UL22"/>
<dbReference type="EMBL" id="JAUEPR010000006">
    <property type="protein sequence ID" value="KAK0483180.1"/>
    <property type="molecule type" value="Genomic_DNA"/>
</dbReference>
<evidence type="ECO:0000313" key="2">
    <source>
        <dbReference type="EMBL" id="KAK0483180.1"/>
    </source>
</evidence>
<feature type="region of interest" description="Disordered" evidence="1">
    <location>
        <begin position="194"/>
        <end position="215"/>
    </location>
</feature>
<name>A0AA39UL22_9AGAR</name>
<dbReference type="Proteomes" id="UP001175227">
    <property type="component" value="Unassembled WGS sequence"/>
</dbReference>
<evidence type="ECO:0000256" key="1">
    <source>
        <dbReference type="SAM" id="MobiDB-lite"/>
    </source>
</evidence>